<evidence type="ECO:0000313" key="2">
    <source>
        <dbReference type="EMBL" id="CAB0041323.1"/>
    </source>
</evidence>
<organism evidence="2 3">
    <name type="scientific">Trichogramma brassicae</name>
    <dbReference type="NCBI Taxonomy" id="86971"/>
    <lineage>
        <taxon>Eukaryota</taxon>
        <taxon>Metazoa</taxon>
        <taxon>Ecdysozoa</taxon>
        <taxon>Arthropoda</taxon>
        <taxon>Hexapoda</taxon>
        <taxon>Insecta</taxon>
        <taxon>Pterygota</taxon>
        <taxon>Neoptera</taxon>
        <taxon>Endopterygota</taxon>
        <taxon>Hymenoptera</taxon>
        <taxon>Apocrita</taxon>
        <taxon>Proctotrupomorpha</taxon>
        <taxon>Chalcidoidea</taxon>
        <taxon>Trichogrammatidae</taxon>
        <taxon>Trichogramma</taxon>
    </lineage>
</organism>
<dbReference type="AlphaFoldDB" id="A0A6H5IWU1"/>
<reference evidence="2 3" key="1">
    <citation type="submission" date="2020-02" db="EMBL/GenBank/DDBJ databases">
        <authorList>
            <person name="Ferguson B K."/>
        </authorList>
    </citation>
    <scope>NUCLEOTIDE SEQUENCE [LARGE SCALE GENOMIC DNA]</scope>
</reference>
<evidence type="ECO:0000256" key="1">
    <source>
        <dbReference type="SAM" id="MobiDB-lite"/>
    </source>
</evidence>
<feature type="region of interest" description="Disordered" evidence="1">
    <location>
        <begin position="21"/>
        <end position="44"/>
    </location>
</feature>
<dbReference type="OrthoDB" id="6745974at2759"/>
<evidence type="ECO:0000313" key="3">
    <source>
        <dbReference type="Proteomes" id="UP000479190"/>
    </source>
</evidence>
<accession>A0A6H5IWU1</accession>
<keyword evidence="3" id="KW-1185">Reference proteome</keyword>
<feature type="compositionally biased region" description="Pro residues" evidence="1">
    <location>
        <begin position="28"/>
        <end position="38"/>
    </location>
</feature>
<name>A0A6H5IWU1_9HYME</name>
<gene>
    <name evidence="2" type="ORF">TBRA_LOCUS12995</name>
</gene>
<dbReference type="Proteomes" id="UP000479190">
    <property type="component" value="Unassembled WGS sequence"/>
</dbReference>
<sequence length="163" mass="18491">MFSLAPHHMVLLVDERSRLYERSREDALPPPPPPPPPGGEGQLVMSAPRTLDEVAKPSGSATTKGQWTHRLIPSHRRWIERRHGEVKYHLTQLLSGHGCFRSTYVVQKTDTKQLVSDLPSYSGGCRRTMSSFHCPRFTVGKRRELTRLAKRAIRARAQLLESC</sequence>
<protein>
    <submittedName>
        <fullName evidence="2">Uncharacterized protein</fullName>
    </submittedName>
</protein>
<proteinExistence type="predicted"/>
<dbReference type="EMBL" id="CADCXV010001107">
    <property type="protein sequence ID" value="CAB0041323.1"/>
    <property type="molecule type" value="Genomic_DNA"/>
</dbReference>